<dbReference type="InterPro" id="IPR005265">
    <property type="entry name" value="HemJ-like"/>
</dbReference>
<evidence type="ECO:0000256" key="1">
    <source>
        <dbReference type="ARBA" id="ARBA00004651"/>
    </source>
</evidence>
<evidence type="ECO:0000256" key="12">
    <source>
        <dbReference type="ARBA" id="ARBA00023136"/>
    </source>
</evidence>
<comment type="cofactor">
    <cofactor evidence="14 15">
        <name>heme b</name>
        <dbReference type="ChEBI" id="CHEBI:60344"/>
    </cofactor>
    <text evidence="14 15">Binds 1 heme b (iron(II)-protoporphyrin IX) group per subunit.</text>
</comment>
<keyword evidence="12 14" id="KW-0472">Membrane</keyword>
<reference evidence="16 17" key="1">
    <citation type="submission" date="2016-12" db="EMBL/GenBank/DDBJ databases">
        <title>Marinobacter lutaoensis whole genome sequencing.</title>
        <authorList>
            <person name="Verma A."/>
            <person name="Krishnamurthi S."/>
        </authorList>
    </citation>
    <scope>NUCLEOTIDE SEQUENCE [LARGE SCALE GENOMIC DNA]</scope>
    <source>
        <strain evidence="16 17">T5054</strain>
    </source>
</reference>
<evidence type="ECO:0000256" key="10">
    <source>
        <dbReference type="ARBA" id="ARBA00023002"/>
    </source>
</evidence>
<name>A0A1V2DP18_9GAMM</name>
<feature type="transmembrane region" description="Helical" evidence="14">
    <location>
        <begin position="80"/>
        <end position="98"/>
    </location>
</feature>
<accession>A0A1V2DP18</accession>
<evidence type="ECO:0000313" key="16">
    <source>
        <dbReference type="EMBL" id="ONF42377.1"/>
    </source>
</evidence>
<evidence type="ECO:0000256" key="14">
    <source>
        <dbReference type="HAMAP-Rule" id="MF_02239"/>
    </source>
</evidence>
<dbReference type="EC" id="1.3.99.-" evidence="14 15"/>
<evidence type="ECO:0000256" key="3">
    <source>
        <dbReference type="ARBA" id="ARBA00006501"/>
    </source>
</evidence>
<dbReference type="GO" id="GO:0006782">
    <property type="term" value="P:protoporphyrinogen IX biosynthetic process"/>
    <property type="evidence" value="ECO:0007669"/>
    <property type="project" value="UniProtKB-UniRule"/>
</dbReference>
<dbReference type="GO" id="GO:0046872">
    <property type="term" value="F:metal ion binding"/>
    <property type="evidence" value="ECO:0007669"/>
    <property type="project" value="UniProtKB-UniRule"/>
</dbReference>
<evidence type="ECO:0000256" key="4">
    <source>
        <dbReference type="ARBA" id="ARBA00017504"/>
    </source>
</evidence>
<dbReference type="OrthoDB" id="9800824at2"/>
<keyword evidence="10 14" id="KW-0560">Oxidoreductase</keyword>
<evidence type="ECO:0000313" key="17">
    <source>
        <dbReference type="Proteomes" id="UP000189339"/>
    </source>
</evidence>
<dbReference type="NCBIfam" id="TIGR00701">
    <property type="entry name" value="protoporphyrinogen oxidase HemJ"/>
    <property type="match status" value="1"/>
</dbReference>
<sequence>MLWVKAFHIIAMVCWFAGLFYLPRLFVYHAACEDEPGRERFKVMERKLYRGITTPSMITTVALGLWLISYNVTGYLSQGWLHAKLVLVALLIAYHIYCGHLVRVFRDDRNTRSHVFYRWFNELPVLVLLSVVILAVVKPF</sequence>
<comment type="pathway">
    <text evidence="2 14 15">Porphyrin-containing compound metabolism; protoporphyrin-IX biosynthesis; protoporphyrin-IX from protoporphyrinogen-IX: step 1/1.</text>
</comment>
<evidence type="ECO:0000256" key="7">
    <source>
        <dbReference type="ARBA" id="ARBA00022692"/>
    </source>
</evidence>
<comment type="caution">
    <text evidence="16">The sequence shown here is derived from an EMBL/GenBank/DDBJ whole genome shotgun (WGS) entry which is preliminary data.</text>
</comment>
<dbReference type="STRING" id="135739.BTO32_16445"/>
<evidence type="ECO:0000256" key="6">
    <source>
        <dbReference type="ARBA" id="ARBA00022617"/>
    </source>
</evidence>
<feature type="binding site" description="axial binding residue" evidence="14">
    <location>
        <position position="8"/>
    </location>
    <ligand>
        <name>heme</name>
        <dbReference type="ChEBI" id="CHEBI:30413"/>
    </ligand>
    <ligandPart>
        <name>Fe</name>
        <dbReference type="ChEBI" id="CHEBI:18248"/>
    </ligandPart>
</feature>
<keyword evidence="7 14" id="KW-0812">Transmembrane</keyword>
<dbReference type="GO" id="GO:0070818">
    <property type="term" value="F:protoporphyrinogen oxidase activity"/>
    <property type="evidence" value="ECO:0007669"/>
    <property type="project" value="UniProtKB-UniRule"/>
</dbReference>
<dbReference type="EMBL" id="MSCW01000011">
    <property type="protein sequence ID" value="ONF42377.1"/>
    <property type="molecule type" value="Genomic_DNA"/>
</dbReference>
<comment type="catalytic activity">
    <reaction evidence="13 14 15">
        <text>protoporphyrinogen IX + 3 A = protoporphyrin IX + 3 AH2</text>
        <dbReference type="Rhea" id="RHEA:62000"/>
        <dbReference type="ChEBI" id="CHEBI:13193"/>
        <dbReference type="ChEBI" id="CHEBI:17499"/>
        <dbReference type="ChEBI" id="CHEBI:57306"/>
        <dbReference type="ChEBI" id="CHEBI:57307"/>
    </reaction>
</comment>
<keyword evidence="17" id="KW-1185">Reference proteome</keyword>
<feature type="transmembrane region" description="Helical" evidence="14">
    <location>
        <begin position="48"/>
        <end position="68"/>
    </location>
</feature>
<feature type="transmembrane region" description="Helical" evidence="14">
    <location>
        <begin position="6"/>
        <end position="27"/>
    </location>
</feature>
<keyword evidence="8 14" id="KW-0479">Metal-binding</keyword>
<feature type="transmembrane region" description="Helical" evidence="14">
    <location>
        <begin position="119"/>
        <end position="137"/>
    </location>
</feature>
<dbReference type="Pfam" id="PF03653">
    <property type="entry name" value="UPF0093"/>
    <property type="match status" value="1"/>
</dbReference>
<dbReference type="GO" id="GO:0005886">
    <property type="term" value="C:plasma membrane"/>
    <property type="evidence" value="ECO:0007669"/>
    <property type="project" value="UniProtKB-SubCell"/>
</dbReference>
<proteinExistence type="inferred from homology"/>
<keyword evidence="6 14" id="KW-0349">Heme</keyword>
<evidence type="ECO:0000256" key="13">
    <source>
        <dbReference type="ARBA" id="ARBA00048390"/>
    </source>
</evidence>
<evidence type="ECO:0000256" key="15">
    <source>
        <dbReference type="PIRNR" id="PIRNR004638"/>
    </source>
</evidence>
<dbReference type="PANTHER" id="PTHR40255">
    <property type="entry name" value="UPF0093 MEMBRANE PROTEIN SLR1790"/>
    <property type="match status" value="1"/>
</dbReference>
<evidence type="ECO:0000256" key="8">
    <source>
        <dbReference type="ARBA" id="ARBA00022723"/>
    </source>
</evidence>
<evidence type="ECO:0000256" key="5">
    <source>
        <dbReference type="ARBA" id="ARBA00022475"/>
    </source>
</evidence>
<keyword evidence="9 14" id="KW-1133">Transmembrane helix</keyword>
<organism evidence="16 17">
    <name type="scientific">Marinobacter lutaoensis</name>
    <dbReference type="NCBI Taxonomy" id="135739"/>
    <lineage>
        <taxon>Bacteria</taxon>
        <taxon>Pseudomonadati</taxon>
        <taxon>Pseudomonadota</taxon>
        <taxon>Gammaproteobacteria</taxon>
        <taxon>Pseudomonadales</taxon>
        <taxon>Marinobacteraceae</taxon>
        <taxon>Marinobacter</taxon>
    </lineage>
</organism>
<comment type="similarity">
    <text evidence="3 14 15">Belongs to the HemJ family.</text>
</comment>
<dbReference type="RefSeq" id="WP_076725750.1">
    <property type="nucleotide sequence ID" value="NZ_MSCW01000011.1"/>
</dbReference>
<dbReference type="HAMAP" id="MF_02239">
    <property type="entry name" value="HemJ"/>
    <property type="match status" value="1"/>
</dbReference>
<protein>
    <recommendedName>
        <fullName evidence="4 14">Protoporphyrinogen IX oxidase</fullName>
        <shortName evidence="14">PPO</shortName>
        <ecNumber evidence="14 15">1.3.99.-</ecNumber>
    </recommendedName>
</protein>
<dbReference type="PANTHER" id="PTHR40255:SF1">
    <property type="entry name" value="PROTOPORPHYRINOGEN IX OXIDASE"/>
    <property type="match status" value="1"/>
</dbReference>
<comment type="function">
    <text evidence="14 15">Catalyzes the oxidation of protoporphyrinogen IX to protoporphyrin IX.</text>
</comment>
<evidence type="ECO:0000256" key="2">
    <source>
        <dbReference type="ARBA" id="ARBA00005073"/>
    </source>
</evidence>
<dbReference type="UniPathway" id="UPA00251">
    <property type="reaction ID" value="UER00324"/>
</dbReference>
<keyword evidence="5 14" id="KW-1003">Cell membrane</keyword>
<dbReference type="AlphaFoldDB" id="A0A1V2DP18"/>
<comment type="subunit">
    <text evidence="14">Homodimer.</text>
</comment>
<keyword evidence="11 14" id="KW-0408">Iron</keyword>
<feature type="binding site" description="axial binding residue" evidence="14">
    <location>
        <position position="84"/>
    </location>
    <ligand>
        <name>heme</name>
        <dbReference type="ChEBI" id="CHEBI:30413"/>
    </ligand>
    <ligandPart>
        <name>Fe</name>
        <dbReference type="ChEBI" id="CHEBI:18248"/>
    </ligandPart>
</feature>
<dbReference type="Proteomes" id="UP000189339">
    <property type="component" value="Unassembled WGS sequence"/>
</dbReference>
<evidence type="ECO:0000256" key="9">
    <source>
        <dbReference type="ARBA" id="ARBA00022989"/>
    </source>
</evidence>
<evidence type="ECO:0000256" key="11">
    <source>
        <dbReference type="ARBA" id="ARBA00023004"/>
    </source>
</evidence>
<gene>
    <name evidence="16" type="ORF">BTO32_16445</name>
</gene>
<comment type="subcellular location">
    <subcellularLocation>
        <location evidence="1 14">Cell membrane</location>
        <topology evidence="1 14">Multi-pass membrane protein</topology>
    </subcellularLocation>
</comment>
<dbReference type="PIRSF" id="PIRSF004638">
    <property type="entry name" value="UCP004638"/>
    <property type="match status" value="1"/>
</dbReference>